<organism evidence="2 3">
    <name type="scientific">Turnera subulata</name>
    <dbReference type="NCBI Taxonomy" id="218843"/>
    <lineage>
        <taxon>Eukaryota</taxon>
        <taxon>Viridiplantae</taxon>
        <taxon>Streptophyta</taxon>
        <taxon>Embryophyta</taxon>
        <taxon>Tracheophyta</taxon>
        <taxon>Spermatophyta</taxon>
        <taxon>Magnoliopsida</taxon>
        <taxon>eudicotyledons</taxon>
        <taxon>Gunneridae</taxon>
        <taxon>Pentapetalae</taxon>
        <taxon>rosids</taxon>
        <taxon>fabids</taxon>
        <taxon>Malpighiales</taxon>
        <taxon>Passifloraceae</taxon>
        <taxon>Turnera</taxon>
    </lineage>
</organism>
<comment type="caution">
    <text evidence="2">The sequence shown here is derived from an EMBL/GenBank/DDBJ whole genome shotgun (WGS) entry which is preliminary data.</text>
</comment>
<evidence type="ECO:0000256" key="1">
    <source>
        <dbReference type="SAM" id="MobiDB-lite"/>
    </source>
</evidence>
<gene>
    <name evidence="2" type="ORF">Tsubulata_044960</name>
</gene>
<feature type="compositionally biased region" description="Polar residues" evidence="1">
    <location>
        <begin position="1"/>
        <end position="11"/>
    </location>
</feature>
<sequence>MSFFDSNTFRTSPEHNRHHHAKKHHQPNNRHHHNWEASNSYHYTTTTTTGSEYQYFLDPPRKHQHVEYVRSPVSVAMQNLEVCNENVDAVAEEFIKLEHKKFEQERLMSMNGVYE</sequence>
<reference evidence="2" key="1">
    <citation type="submission" date="2022-02" db="EMBL/GenBank/DDBJ databases">
        <authorList>
            <person name="Henning P.M."/>
            <person name="McCubbin A.G."/>
            <person name="Shore J.S."/>
        </authorList>
    </citation>
    <scope>NUCLEOTIDE SEQUENCE</scope>
    <source>
        <strain evidence="2">F60SS</strain>
        <tissue evidence="2">Leaves</tissue>
    </source>
</reference>
<keyword evidence="3" id="KW-1185">Reference proteome</keyword>
<reference evidence="2" key="2">
    <citation type="journal article" date="2023" name="Plants (Basel)">
        <title>Annotation of the Turnera subulata (Passifloraceae) Draft Genome Reveals the S-Locus Evolved after the Divergence of Turneroideae from Passifloroideae in a Stepwise Manner.</title>
        <authorList>
            <person name="Henning P.M."/>
            <person name="Roalson E.H."/>
            <person name="Mir W."/>
            <person name="McCubbin A.G."/>
            <person name="Shore J.S."/>
        </authorList>
    </citation>
    <scope>NUCLEOTIDE SEQUENCE</scope>
    <source>
        <strain evidence="2">F60SS</strain>
    </source>
</reference>
<accession>A0A9Q0GB12</accession>
<name>A0A9Q0GB12_9ROSI</name>
<feature type="region of interest" description="Disordered" evidence="1">
    <location>
        <begin position="1"/>
        <end position="35"/>
    </location>
</feature>
<dbReference type="OrthoDB" id="851664at2759"/>
<proteinExistence type="predicted"/>
<dbReference type="Proteomes" id="UP001141552">
    <property type="component" value="Unassembled WGS sequence"/>
</dbReference>
<feature type="compositionally biased region" description="Basic residues" evidence="1">
    <location>
        <begin position="16"/>
        <end position="33"/>
    </location>
</feature>
<dbReference type="EMBL" id="JAKUCV010001429">
    <property type="protein sequence ID" value="KAJ4846416.1"/>
    <property type="molecule type" value="Genomic_DNA"/>
</dbReference>
<evidence type="ECO:0000313" key="3">
    <source>
        <dbReference type="Proteomes" id="UP001141552"/>
    </source>
</evidence>
<dbReference type="AlphaFoldDB" id="A0A9Q0GB12"/>
<evidence type="ECO:0000313" key="2">
    <source>
        <dbReference type="EMBL" id="KAJ4846416.1"/>
    </source>
</evidence>
<protein>
    <submittedName>
        <fullName evidence="2">Uncharacterized protein</fullName>
    </submittedName>
</protein>